<proteinExistence type="predicted"/>
<dbReference type="AlphaFoldDB" id="A0A6N3A1R0"/>
<name>A0A6N3A1R0_9FIRM</name>
<dbReference type="SUPFAM" id="SSF54637">
    <property type="entry name" value="Thioesterase/thiol ester dehydrase-isomerase"/>
    <property type="match status" value="1"/>
</dbReference>
<evidence type="ECO:0000313" key="1">
    <source>
        <dbReference type="EMBL" id="VYT85691.1"/>
    </source>
</evidence>
<reference evidence="1" key="1">
    <citation type="submission" date="2019-11" db="EMBL/GenBank/DDBJ databases">
        <authorList>
            <person name="Feng L."/>
        </authorList>
    </citation>
    <scope>NUCLEOTIDE SEQUENCE</scope>
    <source>
        <strain evidence="1">VdisparLFYP95</strain>
    </source>
</reference>
<accession>A0A6N3A1R0</accession>
<protein>
    <recommendedName>
        <fullName evidence="2">MaoC-like domain-containing protein</fullName>
    </recommendedName>
</protein>
<dbReference type="InterPro" id="IPR029069">
    <property type="entry name" value="HotDog_dom_sf"/>
</dbReference>
<organism evidence="1">
    <name type="scientific">Veillonella dispar</name>
    <dbReference type="NCBI Taxonomy" id="39778"/>
    <lineage>
        <taxon>Bacteria</taxon>
        <taxon>Bacillati</taxon>
        <taxon>Bacillota</taxon>
        <taxon>Negativicutes</taxon>
        <taxon>Veillonellales</taxon>
        <taxon>Veillonellaceae</taxon>
        <taxon>Veillonella</taxon>
    </lineage>
</organism>
<sequence length="188" mass="20986">MRTLFKALCNNDLDLPGHSVIKHMHYDASGSDQSICGILYQIAKTTTIGIMDKSGFLMVDLRPVPKQFSIRTTVHHDEISGAISFSKKDIVQFVNDINDTNPIHREDPYVVPGCMILETLWNYWNISKSALQMAIYFHAPVIAGDMVTLVEVPEDAHVEGYVGDTLAFSATFFGENEDSTSLKQRCIS</sequence>
<gene>
    <name evidence="1" type="ORF">VDLFYP95_00889</name>
</gene>
<dbReference type="EMBL" id="CACRUF010000016">
    <property type="protein sequence ID" value="VYT85691.1"/>
    <property type="molecule type" value="Genomic_DNA"/>
</dbReference>
<evidence type="ECO:0008006" key="2">
    <source>
        <dbReference type="Google" id="ProtNLM"/>
    </source>
</evidence>
<dbReference type="RefSeq" id="WP_156719263.1">
    <property type="nucleotide sequence ID" value="NZ_CACRUF010000016.1"/>
</dbReference>